<feature type="transmembrane region" description="Helical" evidence="4">
    <location>
        <begin position="171"/>
        <end position="193"/>
    </location>
</feature>
<feature type="compositionally biased region" description="Basic and acidic residues" evidence="5">
    <location>
        <begin position="1"/>
        <end position="13"/>
    </location>
</feature>
<keyword evidence="4" id="KW-0186">Copper</keyword>
<protein>
    <recommendedName>
        <fullName evidence="4">Copper transport protein</fullName>
    </recommendedName>
</protein>
<name>A0AAE1GGW2_PETCI</name>
<dbReference type="Pfam" id="PF04145">
    <property type="entry name" value="Ctr"/>
    <property type="match status" value="1"/>
</dbReference>
<comment type="caution">
    <text evidence="6">The sequence shown here is derived from an EMBL/GenBank/DDBJ whole genome shotgun (WGS) entry which is preliminary data.</text>
</comment>
<evidence type="ECO:0000256" key="2">
    <source>
        <dbReference type="ARBA" id="ARBA00022989"/>
    </source>
</evidence>
<feature type="region of interest" description="Disordered" evidence="5">
    <location>
        <begin position="1"/>
        <end position="21"/>
    </location>
</feature>
<organism evidence="6 7">
    <name type="scientific">Petrolisthes cinctipes</name>
    <name type="common">Flat porcelain crab</name>
    <dbReference type="NCBI Taxonomy" id="88211"/>
    <lineage>
        <taxon>Eukaryota</taxon>
        <taxon>Metazoa</taxon>
        <taxon>Ecdysozoa</taxon>
        <taxon>Arthropoda</taxon>
        <taxon>Crustacea</taxon>
        <taxon>Multicrustacea</taxon>
        <taxon>Malacostraca</taxon>
        <taxon>Eumalacostraca</taxon>
        <taxon>Eucarida</taxon>
        <taxon>Decapoda</taxon>
        <taxon>Pleocyemata</taxon>
        <taxon>Anomura</taxon>
        <taxon>Galatheoidea</taxon>
        <taxon>Porcellanidae</taxon>
        <taxon>Petrolisthes</taxon>
    </lineage>
</organism>
<proteinExistence type="inferred from homology"/>
<keyword evidence="1 4" id="KW-0812">Transmembrane</keyword>
<feature type="region of interest" description="Disordered" evidence="5">
    <location>
        <begin position="138"/>
        <end position="160"/>
    </location>
</feature>
<keyword evidence="7" id="KW-1185">Reference proteome</keyword>
<evidence type="ECO:0000256" key="4">
    <source>
        <dbReference type="RuleBase" id="RU367022"/>
    </source>
</evidence>
<dbReference type="InterPro" id="IPR007274">
    <property type="entry name" value="Cop_transporter"/>
</dbReference>
<dbReference type="PANTHER" id="PTHR12483:SF115">
    <property type="entry name" value="COPPER TRANSPORT PROTEIN"/>
    <property type="match status" value="1"/>
</dbReference>
<keyword evidence="2 4" id="KW-1133">Transmembrane helix</keyword>
<accession>A0AAE1GGW2</accession>
<keyword evidence="4" id="KW-0187">Copper transport</keyword>
<evidence type="ECO:0000256" key="3">
    <source>
        <dbReference type="ARBA" id="ARBA00023136"/>
    </source>
</evidence>
<dbReference type="EMBL" id="JAWQEG010000271">
    <property type="protein sequence ID" value="KAK3892242.1"/>
    <property type="molecule type" value="Genomic_DNA"/>
</dbReference>
<gene>
    <name evidence="6" type="ORF">Pcinc_003863</name>
</gene>
<feature type="transmembrane region" description="Helical" evidence="4">
    <location>
        <begin position="199"/>
        <end position="219"/>
    </location>
</feature>
<dbReference type="GO" id="GO:0016020">
    <property type="term" value="C:membrane"/>
    <property type="evidence" value="ECO:0007669"/>
    <property type="project" value="UniProtKB-SubCell"/>
</dbReference>
<evidence type="ECO:0000256" key="5">
    <source>
        <dbReference type="SAM" id="MobiDB-lite"/>
    </source>
</evidence>
<dbReference type="AlphaFoldDB" id="A0AAE1GGW2"/>
<comment type="similarity">
    <text evidence="4">Belongs to the copper transporter (Ctr) (TC 1.A.56) family. SLC31A subfamily.</text>
</comment>
<reference evidence="6" key="1">
    <citation type="submission" date="2023-10" db="EMBL/GenBank/DDBJ databases">
        <title>Genome assemblies of two species of porcelain crab, Petrolisthes cinctipes and Petrolisthes manimaculis (Anomura: Porcellanidae).</title>
        <authorList>
            <person name="Angst P."/>
        </authorList>
    </citation>
    <scope>NUCLEOTIDE SEQUENCE</scope>
    <source>
        <strain evidence="6">PB745_01</strain>
        <tissue evidence="6">Gill</tissue>
    </source>
</reference>
<keyword evidence="4" id="KW-0813">Transport</keyword>
<comment type="subcellular location">
    <subcellularLocation>
        <location evidence="4">Membrane</location>
        <topology evidence="4">Multi-pass membrane protein</topology>
    </subcellularLocation>
</comment>
<evidence type="ECO:0000313" key="6">
    <source>
        <dbReference type="EMBL" id="KAK3892242.1"/>
    </source>
</evidence>
<dbReference type="GO" id="GO:0005375">
    <property type="term" value="F:copper ion transmembrane transporter activity"/>
    <property type="evidence" value="ECO:0007669"/>
    <property type="project" value="UniProtKB-UniRule"/>
</dbReference>
<sequence length="229" mass="24403">MNHPGHSEGHTMEGEGAGDPNGGFPVDSLLGSFPGAEQNQLLEMLHMPLLHGGVREVLLLAPLTTTSPASFALACFVLALSAGLLELLRLLLWWVEGQYTSGTERIPPASICLCKQCIGTPWCNNERKGYEAIHDLHANQRPTPTPTPTPTDQATPLSPKTTGTSTAIRQACYACAGMLHLLTYLASTLLMLIAMTMNVYLILSMGVGGALGKLASLALKRKLLQDGCK</sequence>
<evidence type="ECO:0000313" key="7">
    <source>
        <dbReference type="Proteomes" id="UP001286313"/>
    </source>
</evidence>
<dbReference type="PANTHER" id="PTHR12483">
    <property type="entry name" value="SOLUTE CARRIER FAMILY 31 COPPER TRANSPORTERS"/>
    <property type="match status" value="1"/>
</dbReference>
<keyword evidence="4" id="KW-0406">Ion transport</keyword>
<evidence type="ECO:0000256" key="1">
    <source>
        <dbReference type="ARBA" id="ARBA00022692"/>
    </source>
</evidence>
<dbReference type="Proteomes" id="UP001286313">
    <property type="component" value="Unassembled WGS sequence"/>
</dbReference>
<feature type="transmembrane region" description="Helical" evidence="4">
    <location>
        <begin position="71"/>
        <end position="95"/>
    </location>
</feature>
<keyword evidence="3 4" id="KW-0472">Membrane</keyword>